<evidence type="ECO:0000256" key="1">
    <source>
        <dbReference type="ARBA" id="ARBA00004651"/>
    </source>
</evidence>
<evidence type="ECO:0000313" key="10">
    <source>
        <dbReference type="Proteomes" id="UP000193487"/>
    </source>
</evidence>
<dbReference type="RefSeq" id="WP_052425659.1">
    <property type="nucleotide sequence ID" value="NZ_BBKA01000089.1"/>
</dbReference>
<keyword evidence="10" id="KW-1185">Reference proteome</keyword>
<comment type="caution">
    <text evidence="9">The sequence shown here is derived from an EMBL/GenBank/DDBJ whole genome shotgun (WGS) entry which is preliminary data.</text>
</comment>
<dbReference type="NCBIfam" id="TIGR00833">
    <property type="entry name" value="actII"/>
    <property type="match status" value="1"/>
</dbReference>
<feature type="transmembrane region" description="Helical" evidence="7">
    <location>
        <begin position="290"/>
        <end position="313"/>
    </location>
</feature>
<feature type="transmembrane region" description="Helical" evidence="7">
    <location>
        <begin position="859"/>
        <end position="882"/>
    </location>
</feature>
<evidence type="ECO:0000256" key="3">
    <source>
        <dbReference type="ARBA" id="ARBA00022475"/>
    </source>
</evidence>
<name>A0A1X1YDD2_9MYCO</name>
<feature type="transmembrane region" description="Helical" evidence="7">
    <location>
        <begin position="894"/>
        <end position="919"/>
    </location>
</feature>
<comment type="similarity">
    <text evidence="2">Belongs to the resistance-nodulation-cell division (RND) (TC 2.A.6) family. MmpL subfamily.</text>
</comment>
<dbReference type="Gene3D" id="1.20.1640.10">
    <property type="entry name" value="Multidrug efflux transporter AcrB transmembrane domain"/>
    <property type="match status" value="2"/>
</dbReference>
<proteinExistence type="inferred from homology"/>
<dbReference type="InterPro" id="IPR004707">
    <property type="entry name" value="MmpL_fam"/>
</dbReference>
<evidence type="ECO:0000256" key="6">
    <source>
        <dbReference type="ARBA" id="ARBA00023136"/>
    </source>
</evidence>
<feature type="transmembrane region" description="Helical" evidence="7">
    <location>
        <begin position="12"/>
        <end position="34"/>
    </location>
</feature>
<evidence type="ECO:0000259" key="8">
    <source>
        <dbReference type="Pfam" id="PF03176"/>
    </source>
</evidence>
<feature type="transmembrane region" description="Helical" evidence="7">
    <location>
        <begin position="188"/>
        <end position="207"/>
    </location>
</feature>
<gene>
    <name evidence="9" type="ORF">AWC14_22275</name>
</gene>
<comment type="subcellular location">
    <subcellularLocation>
        <location evidence="1">Cell membrane</location>
        <topology evidence="1">Multi-pass membrane protein</topology>
    </subcellularLocation>
</comment>
<dbReference type="Pfam" id="PF03176">
    <property type="entry name" value="MMPL"/>
    <property type="match status" value="2"/>
</dbReference>
<keyword evidence="6 7" id="KW-0472">Membrane</keyword>
<protein>
    <recommendedName>
        <fullName evidence="8">Membrane transport protein MMPL domain-containing protein</fullName>
    </recommendedName>
</protein>
<dbReference type="AlphaFoldDB" id="A0A1X1YDD2"/>
<evidence type="ECO:0000256" key="7">
    <source>
        <dbReference type="SAM" id="Phobius"/>
    </source>
</evidence>
<feature type="transmembrane region" description="Helical" evidence="7">
    <location>
        <begin position="762"/>
        <end position="781"/>
    </location>
</feature>
<dbReference type="PANTHER" id="PTHR33406">
    <property type="entry name" value="MEMBRANE PROTEIN MJ1562-RELATED"/>
    <property type="match status" value="1"/>
</dbReference>
<feature type="domain" description="Membrane transport protein MMPL" evidence="8">
    <location>
        <begin position="624"/>
        <end position="931"/>
    </location>
</feature>
<evidence type="ECO:0000256" key="4">
    <source>
        <dbReference type="ARBA" id="ARBA00022692"/>
    </source>
</evidence>
<evidence type="ECO:0000313" key="9">
    <source>
        <dbReference type="EMBL" id="ORW09041.1"/>
    </source>
</evidence>
<feature type="transmembrane region" description="Helical" evidence="7">
    <location>
        <begin position="247"/>
        <end position="269"/>
    </location>
</feature>
<dbReference type="GO" id="GO:0005886">
    <property type="term" value="C:plasma membrane"/>
    <property type="evidence" value="ECO:0007669"/>
    <property type="project" value="UniProtKB-SubCell"/>
</dbReference>
<feature type="transmembrane region" description="Helical" evidence="7">
    <location>
        <begin position="819"/>
        <end position="839"/>
    </location>
</feature>
<sequence>MRELLGRAARFTGRHAVLIVVSWVVVAGLANVLVPQLERVVASHSRSFMPASAASSIAARRSAELFGNVPSNNINYVVLERDQPLRSADRHYYDTLVSVLRSDTAHVSAVTDLWALPLTESAALSRDRHAATVMLRLSGMLGTSAAADAVSAVRHTVARLAPPDGLHVHVTGPGATISDEFAAIDRQMLLMTAATIAVILILLLIVYRSPVAAAIPLITVGLALAVARPLVALLGRHGLVEVSLFSVALIAAMLLGAGTDYAIFLIGRYHEGRRRGVDPAAALEQAYRGVAPVVVGSALTMAVALACLGLAKVGMFRSVGMPCAIGILAGMVAALTLTPALISLAGRRGLLEPRPSMIARRWRRIGVIVARWPGPVLVASGLVVLVMALPVAGLRPGWNEPRATPAGADSSRGYRAIDQHFPANQLFPDVVTVGADHDLRTPASLIAIERISRQIMAIPGVRMVQSASRPAGAVPDEATLSHQASLLGEQFGAGIDSLVQRLQRVGELDAMLSRMATTVDQLGRGMAGSAARLGEINSGADDMRAGLDGLQTSINTVSEYLDPLRGFVGNTADCPANPICSAVARVVEPVDAVVHSSGEISTGAVKLTSGSGTATAGLAGLPRTLQSMRDVLGQARDATGDLRDTLGSLGPQVHELTDYLRELDAGFRSSAAGGFYLPARALSDPRYREVLKDLMSADGHATYLLVYGDRNEWGADGARRAEQVRTAVAEATKEGTLTPTEVDLAGVGPVTSDLRVFVAHDFRLLVIATLALIFLIVAVMLRSPVAAAAVMGTVIVSYASAVAVSGLVCRYLLGQEMHWAVAPIAFIALVAVGADYNLLLAMRLREEVRAGIGTGIVRAFAGTGGVVTTAGVVFGITMFALMASTVQPVAQTGLTVGVGLLLDTLIVRTFLLPSLVALLNRWFWWPRRVTAPRTSLATRRERSLVSV</sequence>
<feature type="transmembrane region" description="Helical" evidence="7">
    <location>
        <begin position="214"/>
        <end position="235"/>
    </location>
</feature>
<evidence type="ECO:0000256" key="5">
    <source>
        <dbReference type="ARBA" id="ARBA00022989"/>
    </source>
</evidence>
<dbReference type="InterPro" id="IPR050545">
    <property type="entry name" value="Mycobact_MmpL"/>
</dbReference>
<feature type="transmembrane region" description="Helical" evidence="7">
    <location>
        <begin position="365"/>
        <end position="389"/>
    </location>
</feature>
<feature type="transmembrane region" description="Helical" evidence="7">
    <location>
        <begin position="788"/>
        <end position="813"/>
    </location>
</feature>
<feature type="transmembrane region" description="Helical" evidence="7">
    <location>
        <begin position="319"/>
        <end position="344"/>
    </location>
</feature>
<dbReference type="EMBL" id="LQPE01000027">
    <property type="protein sequence ID" value="ORW09041.1"/>
    <property type="molecule type" value="Genomic_DNA"/>
</dbReference>
<feature type="domain" description="Membrane transport protein MMPL" evidence="8">
    <location>
        <begin position="48"/>
        <end position="376"/>
    </location>
</feature>
<reference evidence="9 10" key="1">
    <citation type="submission" date="2016-01" db="EMBL/GenBank/DDBJ databases">
        <title>The new phylogeny of the genus Mycobacterium.</title>
        <authorList>
            <person name="Tarcisio F."/>
            <person name="Conor M."/>
            <person name="Antonella G."/>
            <person name="Elisabetta G."/>
            <person name="Giulia F.S."/>
            <person name="Sara T."/>
            <person name="Anna F."/>
            <person name="Clotilde B."/>
            <person name="Roberto B."/>
            <person name="Veronica D.S."/>
            <person name="Fabio R."/>
            <person name="Monica P."/>
            <person name="Olivier J."/>
            <person name="Enrico T."/>
            <person name="Nicola S."/>
        </authorList>
    </citation>
    <scope>NUCLEOTIDE SEQUENCE [LARGE SCALE GENOMIC DNA]</scope>
    <source>
        <strain evidence="9 10">DSM 45166</strain>
    </source>
</reference>
<dbReference type="InterPro" id="IPR004869">
    <property type="entry name" value="MMPL_dom"/>
</dbReference>
<dbReference type="Proteomes" id="UP000193487">
    <property type="component" value="Unassembled WGS sequence"/>
</dbReference>
<accession>A0A1X1YDD2</accession>
<keyword evidence="3" id="KW-1003">Cell membrane</keyword>
<evidence type="ECO:0000256" key="2">
    <source>
        <dbReference type="ARBA" id="ARBA00010157"/>
    </source>
</evidence>
<keyword evidence="4 7" id="KW-0812">Transmembrane</keyword>
<dbReference type="PANTHER" id="PTHR33406:SF6">
    <property type="entry name" value="MEMBRANE PROTEIN YDGH-RELATED"/>
    <property type="match status" value="1"/>
</dbReference>
<organism evidence="9 10">
    <name type="scientific">Mycobacterium kyorinense</name>
    <dbReference type="NCBI Taxonomy" id="487514"/>
    <lineage>
        <taxon>Bacteria</taxon>
        <taxon>Bacillati</taxon>
        <taxon>Actinomycetota</taxon>
        <taxon>Actinomycetes</taxon>
        <taxon>Mycobacteriales</taxon>
        <taxon>Mycobacteriaceae</taxon>
        <taxon>Mycobacterium</taxon>
    </lineage>
</organism>
<keyword evidence="5 7" id="KW-1133">Transmembrane helix</keyword>
<dbReference type="SUPFAM" id="SSF82866">
    <property type="entry name" value="Multidrug efflux transporter AcrB transmembrane domain"/>
    <property type="match status" value="2"/>
</dbReference>